<dbReference type="RefSeq" id="WP_254169915.1">
    <property type="nucleotide sequence ID" value="NZ_JAHESF010000061.1"/>
</dbReference>
<name>A0AAP2GSJ5_9BACT</name>
<dbReference type="Gene3D" id="3.90.79.10">
    <property type="entry name" value="Nucleoside Triphosphate Pyrophosphohydrolase"/>
    <property type="match status" value="1"/>
</dbReference>
<dbReference type="InterPro" id="IPR020476">
    <property type="entry name" value="Nudix_hydrolase"/>
</dbReference>
<keyword evidence="2" id="KW-0378">Hydrolase</keyword>
<accession>A0AAP2GSJ5</accession>
<dbReference type="PANTHER" id="PTHR43046:SF14">
    <property type="entry name" value="MUTT_NUDIX FAMILY PROTEIN"/>
    <property type="match status" value="1"/>
</dbReference>
<proteinExistence type="predicted"/>
<keyword evidence="5" id="KW-1185">Reference proteome</keyword>
<dbReference type="GO" id="GO:0016787">
    <property type="term" value="F:hydrolase activity"/>
    <property type="evidence" value="ECO:0007669"/>
    <property type="project" value="UniProtKB-KW"/>
</dbReference>
<dbReference type="InterPro" id="IPR015797">
    <property type="entry name" value="NUDIX_hydrolase-like_dom_sf"/>
</dbReference>
<dbReference type="SUPFAM" id="SSF55811">
    <property type="entry name" value="Nudix"/>
    <property type="match status" value="1"/>
</dbReference>
<protein>
    <submittedName>
        <fullName evidence="4">NUDIX domain-containing protein</fullName>
    </submittedName>
</protein>
<dbReference type="EMBL" id="JAHESF010000061">
    <property type="protein sequence ID" value="MBT1701230.1"/>
    <property type="molecule type" value="Genomic_DNA"/>
</dbReference>
<evidence type="ECO:0000256" key="2">
    <source>
        <dbReference type="ARBA" id="ARBA00022801"/>
    </source>
</evidence>
<dbReference type="InterPro" id="IPR000086">
    <property type="entry name" value="NUDIX_hydrolase_dom"/>
</dbReference>
<reference evidence="4 5" key="1">
    <citation type="submission" date="2021-05" db="EMBL/GenBank/DDBJ databases">
        <title>A Polyphasic approach of four new species of the genus Ohtaekwangia: Ohtaekwangia histidinii sp. nov., Ohtaekwangia cretensis sp. nov., Ohtaekwangia indiensis sp. nov., Ohtaekwangia reichenbachii sp. nov. from diverse environment.</title>
        <authorList>
            <person name="Octaviana S."/>
        </authorList>
    </citation>
    <scope>NUCLEOTIDE SEQUENCE [LARGE SCALE GENOMIC DNA]</scope>
    <source>
        <strain evidence="4 5">PWU4</strain>
    </source>
</reference>
<evidence type="ECO:0000313" key="4">
    <source>
        <dbReference type="EMBL" id="MBT1701230.1"/>
    </source>
</evidence>
<dbReference type="PRINTS" id="PR00502">
    <property type="entry name" value="NUDIXFAMILY"/>
</dbReference>
<organism evidence="4 5">
    <name type="scientific">Chryseosolibacter histidini</name>
    <dbReference type="NCBI Taxonomy" id="2782349"/>
    <lineage>
        <taxon>Bacteria</taxon>
        <taxon>Pseudomonadati</taxon>
        <taxon>Bacteroidota</taxon>
        <taxon>Cytophagia</taxon>
        <taxon>Cytophagales</taxon>
        <taxon>Chryseotaleaceae</taxon>
        <taxon>Chryseosolibacter</taxon>
    </lineage>
</organism>
<gene>
    <name evidence="4" type="ORF">KK083_30340</name>
</gene>
<dbReference type="AlphaFoldDB" id="A0AAP2GSJ5"/>
<comment type="caution">
    <text evidence="4">The sequence shown here is derived from an EMBL/GenBank/DDBJ whole genome shotgun (WGS) entry which is preliminary data.</text>
</comment>
<dbReference type="Pfam" id="PF00293">
    <property type="entry name" value="NUDIX"/>
    <property type="match status" value="1"/>
</dbReference>
<dbReference type="Proteomes" id="UP001319200">
    <property type="component" value="Unassembled WGS sequence"/>
</dbReference>
<comment type="cofactor">
    <cofactor evidence="1">
        <name>Mg(2+)</name>
        <dbReference type="ChEBI" id="CHEBI:18420"/>
    </cofactor>
</comment>
<dbReference type="PROSITE" id="PS51462">
    <property type="entry name" value="NUDIX"/>
    <property type="match status" value="1"/>
</dbReference>
<dbReference type="PANTHER" id="PTHR43046">
    <property type="entry name" value="GDP-MANNOSE MANNOSYL HYDROLASE"/>
    <property type="match status" value="1"/>
</dbReference>
<sequence>MDKEVARIYGNKVRVRACGVCWQDDRLLMVNHASLTPTDFWAPPGGGVEFGQSIEEALKQEFVEETGLNITPLEFLFGCEYIEKPLHSIELFYAVKAYSGALKTGHDPEVQIIKDVRFLSAEEIGMIPDQELHGIFRLIDLPADLKSLRGFFRI</sequence>
<feature type="domain" description="Nudix hydrolase" evidence="3">
    <location>
        <begin position="11"/>
        <end position="140"/>
    </location>
</feature>
<evidence type="ECO:0000259" key="3">
    <source>
        <dbReference type="PROSITE" id="PS51462"/>
    </source>
</evidence>
<evidence type="ECO:0000313" key="5">
    <source>
        <dbReference type="Proteomes" id="UP001319200"/>
    </source>
</evidence>
<evidence type="ECO:0000256" key="1">
    <source>
        <dbReference type="ARBA" id="ARBA00001946"/>
    </source>
</evidence>